<dbReference type="Gene3D" id="3.40.50.200">
    <property type="entry name" value="Peptidase S8/S53 domain"/>
    <property type="match status" value="1"/>
</dbReference>
<keyword evidence="2" id="KW-0378">Hydrolase</keyword>
<dbReference type="InterPro" id="IPR050819">
    <property type="entry name" value="Tripeptidyl-peptidase_I"/>
</dbReference>
<dbReference type="PANTHER" id="PTHR14218:SF15">
    <property type="entry name" value="TRIPEPTIDYL-PEPTIDASE 1"/>
    <property type="match status" value="1"/>
</dbReference>
<dbReference type="Gene3D" id="2.80.10.50">
    <property type="match status" value="1"/>
</dbReference>
<dbReference type="InterPro" id="IPR023828">
    <property type="entry name" value="Peptidase_S8_Ser-AS"/>
</dbReference>
<comment type="caution">
    <text evidence="6">The sequence shown here is derived from an EMBL/GenBank/DDBJ whole genome shotgun (WGS) entry which is preliminary data.</text>
</comment>
<reference evidence="7" key="1">
    <citation type="journal article" date="2019" name="Int. J. Syst. Evol. Microbiol.">
        <title>The Global Catalogue of Microorganisms (GCM) 10K type strain sequencing project: providing services to taxonomists for standard genome sequencing and annotation.</title>
        <authorList>
            <consortium name="The Broad Institute Genomics Platform"/>
            <consortium name="The Broad Institute Genome Sequencing Center for Infectious Disease"/>
            <person name="Wu L."/>
            <person name="Ma J."/>
        </authorList>
    </citation>
    <scope>NUCLEOTIDE SEQUENCE [LARGE SCALE GENOMIC DNA]</scope>
    <source>
        <strain evidence="7">JCM 18304</strain>
    </source>
</reference>
<evidence type="ECO:0000256" key="4">
    <source>
        <dbReference type="SAM" id="SignalP"/>
    </source>
</evidence>
<evidence type="ECO:0000313" key="7">
    <source>
        <dbReference type="Proteomes" id="UP001501570"/>
    </source>
</evidence>
<dbReference type="CDD" id="cd00161">
    <property type="entry name" value="beta-trefoil_Ricin-like"/>
    <property type="match status" value="1"/>
</dbReference>
<keyword evidence="7" id="KW-1185">Reference proteome</keyword>
<dbReference type="PROSITE" id="PS50231">
    <property type="entry name" value="RICIN_B_LECTIN"/>
    <property type="match status" value="1"/>
</dbReference>
<dbReference type="EMBL" id="BAABJQ010000009">
    <property type="protein sequence ID" value="GAA5187263.1"/>
    <property type="molecule type" value="Genomic_DNA"/>
</dbReference>
<keyword evidence="4" id="KW-0732">Signal</keyword>
<evidence type="ECO:0000259" key="5">
    <source>
        <dbReference type="PROSITE" id="PS51695"/>
    </source>
</evidence>
<dbReference type="InterPro" id="IPR030400">
    <property type="entry name" value="Sedolisin_dom"/>
</dbReference>
<dbReference type="CDD" id="cd04056">
    <property type="entry name" value="Peptidases_S53"/>
    <property type="match status" value="1"/>
</dbReference>
<dbReference type="SUPFAM" id="SSF52743">
    <property type="entry name" value="Subtilisin-like"/>
    <property type="match status" value="1"/>
</dbReference>
<keyword evidence="3" id="KW-0720">Serine protease</keyword>
<evidence type="ECO:0000256" key="1">
    <source>
        <dbReference type="ARBA" id="ARBA00022670"/>
    </source>
</evidence>
<dbReference type="Proteomes" id="UP001501570">
    <property type="component" value="Unassembled WGS sequence"/>
</dbReference>
<organism evidence="6 7">
    <name type="scientific">Rugosimonospora acidiphila</name>
    <dbReference type="NCBI Taxonomy" id="556531"/>
    <lineage>
        <taxon>Bacteria</taxon>
        <taxon>Bacillati</taxon>
        <taxon>Actinomycetota</taxon>
        <taxon>Actinomycetes</taxon>
        <taxon>Micromonosporales</taxon>
        <taxon>Micromonosporaceae</taxon>
        <taxon>Rugosimonospora</taxon>
    </lineage>
</organism>
<accession>A0ABP9RW96</accession>
<name>A0ABP9RW96_9ACTN</name>
<dbReference type="Pfam" id="PF14200">
    <property type="entry name" value="RicinB_lectin_2"/>
    <property type="match status" value="1"/>
</dbReference>
<dbReference type="InterPro" id="IPR036852">
    <property type="entry name" value="Peptidase_S8/S53_dom_sf"/>
</dbReference>
<dbReference type="RefSeq" id="WP_345630855.1">
    <property type="nucleotide sequence ID" value="NZ_BAABJQ010000009.1"/>
</dbReference>
<evidence type="ECO:0000313" key="6">
    <source>
        <dbReference type="EMBL" id="GAA5187263.1"/>
    </source>
</evidence>
<feature type="chain" id="PRO_5045671421" description="Peptidase S53 domain-containing protein" evidence="4">
    <location>
        <begin position="29"/>
        <end position="545"/>
    </location>
</feature>
<dbReference type="PROSITE" id="PS00138">
    <property type="entry name" value="SUBTILASE_SER"/>
    <property type="match status" value="1"/>
</dbReference>
<dbReference type="SUPFAM" id="SSF50370">
    <property type="entry name" value="Ricin B-like lectins"/>
    <property type="match status" value="1"/>
</dbReference>
<evidence type="ECO:0000256" key="2">
    <source>
        <dbReference type="ARBA" id="ARBA00022801"/>
    </source>
</evidence>
<dbReference type="InterPro" id="IPR000772">
    <property type="entry name" value="Ricin_B_lectin"/>
</dbReference>
<protein>
    <recommendedName>
        <fullName evidence="5">Peptidase S53 domain-containing protein</fullName>
    </recommendedName>
</protein>
<gene>
    <name evidence="6" type="ORF">GCM10023322_35260</name>
</gene>
<dbReference type="SMART" id="SM00458">
    <property type="entry name" value="RICIN"/>
    <property type="match status" value="1"/>
</dbReference>
<dbReference type="InterPro" id="IPR035992">
    <property type="entry name" value="Ricin_B-like_lectins"/>
</dbReference>
<evidence type="ECO:0000256" key="3">
    <source>
        <dbReference type="ARBA" id="ARBA00022825"/>
    </source>
</evidence>
<keyword evidence="1" id="KW-0645">Protease</keyword>
<feature type="domain" description="Peptidase S53" evidence="5">
    <location>
        <begin position="89"/>
        <end position="414"/>
    </location>
</feature>
<sequence length="545" mass="55908">MRAALRLTAVLAGAVIAAASLAAAPAFAEPAIAGGTPAPGASPSSAVPAGSTAVPICPKPTADTSTCYAYRVTGPHLARPAGANGTPSGYGPSDLRNAYKLPATGVIARTVAIVMFNDDPTAEADLAVYRAQFGLPACTTANGCFQKVGQTGSTTALPAANAAAAGEWSLDMDMVSAICPACHILLVEANTNYDGDLYAAEDYATAHAQVVSNSWGRPEGSGDAANDPHFNRPGVAITFSTGDDGNGVQYPATSKYVTAVGGTSLYRASTSRGWSESAWTGAGSGCSIAIAKPSWQQVFTGCSNRAEADVSAVADPSTGVAVYQGYGGSGWSVYGGTSASSPIIAGVYALATPAVNNSYPSSFPYAHQGNLFDVATGNDGWCGWPLCTSLSGWDGPTGLGTPNGTAAFSASSPVRYKLRAVSSGLVVGVDHSSTAAGAAIIQANDDGTANQHWIFYTNPDGTFIMQNENSGLCMSTDGVTGDGLTQQPCDGRWGEVWQSNSNGNYWSYYYQRNMDVNGNSYAVGAPIDTWYVNNSTNQQFYKIAA</sequence>
<proteinExistence type="predicted"/>
<dbReference type="PROSITE" id="PS51695">
    <property type="entry name" value="SEDOLISIN"/>
    <property type="match status" value="1"/>
</dbReference>
<dbReference type="PANTHER" id="PTHR14218">
    <property type="entry name" value="PROTEASE S8 TRIPEPTIDYL PEPTIDASE I CLN2"/>
    <property type="match status" value="1"/>
</dbReference>
<feature type="signal peptide" evidence="4">
    <location>
        <begin position="1"/>
        <end position="28"/>
    </location>
</feature>